<accession>A0A2G9I160</accession>
<protein>
    <submittedName>
        <fullName evidence="2">Uncharacterized protein</fullName>
    </submittedName>
</protein>
<evidence type="ECO:0000256" key="1">
    <source>
        <dbReference type="ARBA" id="ARBA00022737"/>
    </source>
</evidence>
<sequence length="596" mass="65089">MINTSAQENMKDLEFLSTLVKLLARDVEEQREAVGLLLSLSDDVEARRRIGRLRGCIVMLVSILNGEDQEASDDARKLLNAMSGNTQHALHMAEAGYFKPLVKYLKEGSEMSRILMATALSRLELTDQNKASLGEDGAIEPLVTMFNTGNLEAKLSALNALQSLSNLKQNIQRLIHSGIVVSLLQLLFSVTSVLMTLREPASAILAKVAQSESILVKHDVAHQMLSLLNLSSPVIQNHLLEALNNIVSHSNAAKVRTKMKENGAIKLLLPFFTERDTQIRTGALKLVYTLSKDIQEELIEQLDYANVNIVVNLVSKSTSDSEKAAAFGILSNLPLSDKKITELLKNANLVPLMVSMISLSQEHSTPATEWLSESIAGVLVRFTIPTDKKLQHYSAANGVIPILLKLLSSPSETAKSKAALCLTQLSQNSLHLAKSRKLKWFCVPPIDAFCQVHDGYCSIKGTFCLVKAGAITPLAQILEGTERGSADEAVLSCLSTLLPDEIWESGCNHLVKNSCVDAIIRVLMFGSLKAREKALWILERVFRVESYRVEYGESAQVVLIDLAQSGDAALAPLVAKGSASSATALSRYNNITLFPH</sequence>
<dbReference type="OrthoDB" id="1683831at2759"/>
<proteinExistence type="predicted"/>
<dbReference type="PANTHER" id="PTHR45958:SF12">
    <property type="entry name" value="OS01G0948500 PROTEIN"/>
    <property type="match status" value="1"/>
</dbReference>
<evidence type="ECO:0000313" key="3">
    <source>
        <dbReference type="Proteomes" id="UP000231279"/>
    </source>
</evidence>
<comment type="caution">
    <text evidence="2">The sequence shown here is derived from an EMBL/GenBank/DDBJ whole genome shotgun (WGS) entry which is preliminary data.</text>
</comment>
<evidence type="ECO:0000313" key="2">
    <source>
        <dbReference type="EMBL" id="PIN23486.1"/>
    </source>
</evidence>
<dbReference type="Proteomes" id="UP000231279">
    <property type="component" value="Unassembled WGS sequence"/>
</dbReference>
<dbReference type="Gene3D" id="1.25.10.10">
    <property type="entry name" value="Leucine-rich Repeat Variant"/>
    <property type="match status" value="2"/>
</dbReference>
<dbReference type="AlphaFoldDB" id="A0A2G9I160"/>
<name>A0A2G9I160_9LAMI</name>
<dbReference type="SMART" id="SM00185">
    <property type="entry name" value="ARM"/>
    <property type="match status" value="7"/>
</dbReference>
<dbReference type="STRING" id="429701.A0A2G9I160"/>
<reference evidence="3" key="1">
    <citation type="journal article" date="2018" name="Gigascience">
        <title>Genome assembly of the Pink Ipe (Handroanthus impetiginosus, Bignoniaceae), a highly valued, ecologically keystone Neotropical timber forest tree.</title>
        <authorList>
            <person name="Silva-Junior O.B."/>
            <person name="Grattapaglia D."/>
            <person name="Novaes E."/>
            <person name="Collevatti R.G."/>
        </authorList>
    </citation>
    <scope>NUCLEOTIDE SEQUENCE [LARGE SCALE GENOMIC DNA]</scope>
    <source>
        <strain evidence="3">cv. UFG-1</strain>
    </source>
</reference>
<dbReference type="SUPFAM" id="SSF48371">
    <property type="entry name" value="ARM repeat"/>
    <property type="match status" value="2"/>
</dbReference>
<dbReference type="InterPro" id="IPR052608">
    <property type="entry name" value="U-box_domain_protein"/>
</dbReference>
<dbReference type="InterPro" id="IPR000225">
    <property type="entry name" value="Armadillo"/>
</dbReference>
<dbReference type="InterPro" id="IPR016024">
    <property type="entry name" value="ARM-type_fold"/>
</dbReference>
<dbReference type="InterPro" id="IPR011989">
    <property type="entry name" value="ARM-like"/>
</dbReference>
<keyword evidence="1" id="KW-0677">Repeat</keyword>
<keyword evidence="3" id="KW-1185">Reference proteome</keyword>
<dbReference type="PANTHER" id="PTHR45958">
    <property type="entry name" value="RING-TYPE E3 UBIQUITIN TRANSFERASE"/>
    <property type="match status" value="1"/>
</dbReference>
<organism evidence="2 3">
    <name type="scientific">Handroanthus impetiginosus</name>
    <dbReference type="NCBI Taxonomy" id="429701"/>
    <lineage>
        <taxon>Eukaryota</taxon>
        <taxon>Viridiplantae</taxon>
        <taxon>Streptophyta</taxon>
        <taxon>Embryophyta</taxon>
        <taxon>Tracheophyta</taxon>
        <taxon>Spermatophyta</taxon>
        <taxon>Magnoliopsida</taxon>
        <taxon>eudicotyledons</taxon>
        <taxon>Gunneridae</taxon>
        <taxon>Pentapetalae</taxon>
        <taxon>asterids</taxon>
        <taxon>lamiids</taxon>
        <taxon>Lamiales</taxon>
        <taxon>Bignoniaceae</taxon>
        <taxon>Crescentiina</taxon>
        <taxon>Tabebuia alliance</taxon>
        <taxon>Handroanthus</taxon>
    </lineage>
</organism>
<dbReference type="EMBL" id="NKXS01000562">
    <property type="protein sequence ID" value="PIN23486.1"/>
    <property type="molecule type" value="Genomic_DNA"/>
</dbReference>
<gene>
    <name evidence="2" type="ORF">CDL12_03789</name>
</gene>